<dbReference type="PANTHER" id="PTHR43072">
    <property type="entry name" value="N-ACETYLTRANSFERASE"/>
    <property type="match status" value="1"/>
</dbReference>
<dbReference type="PROSITE" id="PS51186">
    <property type="entry name" value="GNAT"/>
    <property type="match status" value="1"/>
</dbReference>
<evidence type="ECO:0000313" key="2">
    <source>
        <dbReference type="EMBL" id="CAB4729041.1"/>
    </source>
</evidence>
<name>A0A6J7LUP4_9ZZZZ</name>
<feature type="domain" description="N-acetyltransferase" evidence="1">
    <location>
        <begin position="8"/>
        <end position="164"/>
    </location>
</feature>
<dbReference type="EMBL" id="CAEZYK010000072">
    <property type="protein sequence ID" value="CAB4729041.1"/>
    <property type="molecule type" value="Genomic_DNA"/>
</dbReference>
<protein>
    <submittedName>
        <fullName evidence="4">Unannotated protein</fullName>
    </submittedName>
</protein>
<dbReference type="SUPFAM" id="SSF55729">
    <property type="entry name" value="Acyl-CoA N-acyltransferases (Nat)"/>
    <property type="match status" value="1"/>
</dbReference>
<evidence type="ECO:0000313" key="5">
    <source>
        <dbReference type="EMBL" id="CAB5026551.1"/>
    </source>
</evidence>
<dbReference type="Gene3D" id="3.40.630.30">
    <property type="match status" value="1"/>
</dbReference>
<dbReference type="AlphaFoldDB" id="A0A6J7LUP4"/>
<dbReference type="EMBL" id="CAFBOF010000006">
    <property type="protein sequence ID" value="CAB4972057.1"/>
    <property type="molecule type" value="Genomic_DNA"/>
</dbReference>
<dbReference type="PANTHER" id="PTHR43072:SF60">
    <property type="entry name" value="L-2,4-DIAMINOBUTYRIC ACID ACETYLTRANSFERASE"/>
    <property type="match status" value="1"/>
</dbReference>
<accession>A0A6J7LUP4</accession>
<dbReference type="GO" id="GO:0016747">
    <property type="term" value="F:acyltransferase activity, transferring groups other than amino-acyl groups"/>
    <property type="evidence" value="ECO:0007669"/>
    <property type="project" value="InterPro"/>
</dbReference>
<dbReference type="EMBL" id="CAFBPQ010000029">
    <property type="protein sequence ID" value="CAB5026551.1"/>
    <property type="molecule type" value="Genomic_DNA"/>
</dbReference>
<evidence type="ECO:0000259" key="1">
    <source>
        <dbReference type="PROSITE" id="PS51186"/>
    </source>
</evidence>
<organism evidence="4">
    <name type="scientific">freshwater metagenome</name>
    <dbReference type="NCBI Taxonomy" id="449393"/>
    <lineage>
        <taxon>unclassified sequences</taxon>
        <taxon>metagenomes</taxon>
        <taxon>ecological metagenomes</taxon>
    </lineage>
</organism>
<dbReference type="Pfam" id="PF00583">
    <property type="entry name" value="Acetyltransf_1"/>
    <property type="match status" value="1"/>
</dbReference>
<evidence type="ECO:0000313" key="3">
    <source>
        <dbReference type="EMBL" id="CAB4911412.1"/>
    </source>
</evidence>
<proteinExistence type="predicted"/>
<evidence type="ECO:0000313" key="4">
    <source>
        <dbReference type="EMBL" id="CAB4972057.1"/>
    </source>
</evidence>
<sequence length="164" mass="18265">MTENSGFVAVTTSEISSIDELLPLIEDYQRFYGVEPNHEHNKTFFTSLLDSKDQGMMLEAKFLTGSIIVGYACLHWRLDTVSARSVVCLHDLYVSPEHRRKRVGDALLKAAAANAYLRGAEALVWTTAPDNTGAQALYDSAGATKSSWIEYELPLKSPSKHLWQ</sequence>
<reference evidence="4" key="1">
    <citation type="submission" date="2020-05" db="EMBL/GenBank/DDBJ databases">
        <authorList>
            <person name="Chiriac C."/>
            <person name="Salcher M."/>
            <person name="Ghai R."/>
            <person name="Kavagutti S V."/>
        </authorList>
    </citation>
    <scope>NUCLEOTIDE SEQUENCE</scope>
</reference>
<dbReference type="InterPro" id="IPR016181">
    <property type="entry name" value="Acyl_CoA_acyltransferase"/>
</dbReference>
<gene>
    <name evidence="2" type="ORF">UFOPK2683_01158</name>
    <name evidence="3" type="ORF">UFOPK3605_01138</name>
    <name evidence="4" type="ORF">UFOPK3897_00519</name>
    <name evidence="5" type="ORF">UFOPK4121_00997</name>
</gene>
<dbReference type="CDD" id="cd04301">
    <property type="entry name" value="NAT_SF"/>
    <property type="match status" value="1"/>
</dbReference>
<dbReference type="InterPro" id="IPR000182">
    <property type="entry name" value="GNAT_dom"/>
</dbReference>
<dbReference type="EMBL" id="CAFBMM010000062">
    <property type="protein sequence ID" value="CAB4911412.1"/>
    <property type="molecule type" value="Genomic_DNA"/>
</dbReference>